<reference evidence="15" key="1">
    <citation type="journal article" date="2020" name="Fungal Divers.">
        <title>Resolving the Mortierellaceae phylogeny through synthesis of multi-gene phylogenetics and phylogenomics.</title>
        <authorList>
            <person name="Vandepol N."/>
            <person name="Liber J."/>
            <person name="Desiro A."/>
            <person name="Na H."/>
            <person name="Kennedy M."/>
            <person name="Barry K."/>
            <person name="Grigoriev I.V."/>
            <person name="Miller A.N."/>
            <person name="O'Donnell K."/>
            <person name="Stajich J.E."/>
            <person name="Bonito G."/>
        </authorList>
    </citation>
    <scope>NUCLEOTIDE SEQUENCE</scope>
    <source>
        <strain evidence="15">NVP1</strain>
    </source>
</reference>
<evidence type="ECO:0000256" key="4">
    <source>
        <dbReference type="ARBA" id="ARBA00022771"/>
    </source>
</evidence>
<keyword evidence="2" id="KW-0285">Flavoprotein</keyword>
<evidence type="ECO:0000256" key="7">
    <source>
        <dbReference type="ARBA" id="ARBA00023002"/>
    </source>
</evidence>
<evidence type="ECO:0000256" key="1">
    <source>
        <dbReference type="ARBA" id="ARBA00001974"/>
    </source>
</evidence>
<feature type="region of interest" description="Disordered" evidence="13">
    <location>
        <begin position="795"/>
        <end position="858"/>
    </location>
</feature>
<keyword evidence="4 12" id="KW-0863">Zinc-finger</keyword>
<dbReference type="EC" id="1.1.99.2" evidence="10"/>
<feature type="region of interest" description="Disordered" evidence="13">
    <location>
        <begin position="971"/>
        <end position="1001"/>
    </location>
</feature>
<keyword evidence="7" id="KW-0560">Oxidoreductase</keyword>
<dbReference type="InterPro" id="IPR036188">
    <property type="entry name" value="FAD/NAD-bd_sf"/>
</dbReference>
<comment type="caution">
    <text evidence="15">The sequence shown here is derived from an EMBL/GenBank/DDBJ whole genome shotgun (WGS) entry which is preliminary data.</text>
</comment>
<evidence type="ECO:0000256" key="10">
    <source>
        <dbReference type="ARBA" id="ARBA00038878"/>
    </source>
</evidence>
<dbReference type="InterPro" id="IPR008913">
    <property type="entry name" value="Znf_CHY"/>
</dbReference>
<dbReference type="InterPro" id="IPR006076">
    <property type="entry name" value="FAD-dep_OxRdtase"/>
</dbReference>
<dbReference type="PROSITE" id="PS51266">
    <property type="entry name" value="ZF_CHY"/>
    <property type="match status" value="1"/>
</dbReference>
<evidence type="ECO:0000256" key="11">
    <source>
        <dbReference type="ARBA" id="ARBA00041137"/>
    </source>
</evidence>
<dbReference type="GO" id="GO:0008270">
    <property type="term" value="F:zinc ion binding"/>
    <property type="evidence" value="ECO:0007669"/>
    <property type="project" value="UniProtKB-KW"/>
</dbReference>
<keyword evidence="6" id="KW-0862">Zinc</keyword>
<evidence type="ECO:0000256" key="13">
    <source>
        <dbReference type="SAM" id="MobiDB-lite"/>
    </source>
</evidence>
<feature type="region of interest" description="Disordered" evidence="13">
    <location>
        <begin position="546"/>
        <end position="585"/>
    </location>
</feature>
<gene>
    <name evidence="15" type="ORF">BG006_007836</name>
</gene>
<evidence type="ECO:0000256" key="3">
    <source>
        <dbReference type="ARBA" id="ARBA00022723"/>
    </source>
</evidence>
<sequence>VVAPAYDFEVDHLVVGAGVVGLAIAERLAARGGSTLIVDKNDAAGQETSSRNSEVIHAGLYYPADSLKTRLCIRGNHLLYDLCDKYNIEHQQVTKWVVAQTESDLTYLENLSKKAHQLLLPTARMPGSPTYMLSQKEMAAQEPHVQGLAALVSPRTGIIDVHGLMQFLEMRIQEHGGDLVLQCHVTGIERLGSFSRNAESHSRGSFKVEMLSPAGPVVAKAATVINSAGLHSDKILQMLHNSAPPPSFKATAPYKLHYCKGHYYSYSGPSLVSRLIYPVPDKNLAGLGTHLTLDLAGRMRFGPDILYVDSHDDYSIDEEIVGSRSAMETVAKVIQTYLPRVDASSLYPDYAGIRPKLAGPGEPFRDFEIEHHGGFVNLAGIESPGLTSSLAIAEQAFRPATTRAPVRKPVPKALQVVKEEAAAALRAFEISQLKSRFVSSLKELPESNSTLDEDSFELKIVPSDPDFPYDIEALHVRLYVPRNYPDTTCSLDVLNKDIPKGFSTNLERGFKEAAGQQKRSLLAHLNWLDVNMEQLLQKPPAPTIRFVGHGSNSSGSSPTIRTPTPPTPKPATKFVPPEPSLPKPIEKPVLAPEAAPRKVFTAEQIEQAKGQRQQQWNQIQARFRASVQTISSTEVQISLEVIQNGMPVKWEGPLWINILVPAVYPLETCEIRLKEDGHNSEIDLWRASELIVYVYCGGLDARNVEEGFRKIVAAMPQLSLFQLLNQLNRDLNDLMNLPEPVTKPARTPTRIIGGISHSMSTLSVLSKESMARPSGSPALLRQLVDSDKNRQVVYIDRPQKQRNFAQDQDQGALTSEDDDSEEESDRTSHGSDGDEELEEEDRPSTGGPSTDTTAPKRGIEIRMPDLKLEHISLLYCRSLNLLVRCNRCKSLIDLPELTPDDGEDTKADKRKWKTCDTCQSLLGGHFRTEYIHIQSKTIGYLDLAGCVAYDLLPSTFVPTCSECDQVHTFNSEGPDTSSSTSPTSSAPTTASPTGFRQKVGRGMSATANCRRCHVRMTFTMEGEIKFVKLSPGDLMRASSSTLEQLPLKKKLLKNMNKQGIEVELKVGEPLPRKGACDHYKKSRRWFRFPCCSKVYPCHLCHGEKETSHESEYAKRMICGHCSREQAVSDKPCVCGESPVKTSGGSGAFWEGGDGMRDKSRMSNKDSKKHKGANKTIAKKQVGAENVRKRAPKF</sequence>
<evidence type="ECO:0000256" key="12">
    <source>
        <dbReference type="PROSITE-ProRule" id="PRU00601"/>
    </source>
</evidence>
<feature type="non-terminal residue" evidence="15">
    <location>
        <position position="1193"/>
    </location>
</feature>
<keyword evidence="3" id="KW-0479">Metal-binding</keyword>
<keyword evidence="5" id="KW-0274">FAD</keyword>
<dbReference type="PANTHER" id="PTHR43104">
    <property type="entry name" value="L-2-HYDROXYGLUTARATE DEHYDROGENASE, MITOCHONDRIAL"/>
    <property type="match status" value="1"/>
</dbReference>
<dbReference type="Gene3D" id="3.30.9.10">
    <property type="entry name" value="D-Amino Acid Oxidase, subunit A, domain 2"/>
    <property type="match status" value="1"/>
</dbReference>
<feature type="domain" description="CHY-type" evidence="14">
    <location>
        <begin position="1069"/>
        <end position="1136"/>
    </location>
</feature>
<feature type="region of interest" description="Disordered" evidence="13">
    <location>
        <begin position="1145"/>
        <end position="1193"/>
    </location>
</feature>
<dbReference type="Pfam" id="PF01266">
    <property type="entry name" value="DAO"/>
    <property type="match status" value="1"/>
</dbReference>
<organism evidence="15 16">
    <name type="scientific">Podila minutissima</name>
    <dbReference type="NCBI Taxonomy" id="64525"/>
    <lineage>
        <taxon>Eukaryota</taxon>
        <taxon>Fungi</taxon>
        <taxon>Fungi incertae sedis</taxon>
        <taxon>Mucoromycota</taxon>
        <taxon>Mortierellomycotina</taxon>
        <taxon>Mortierellomycetes</taxon>
        <taxon>Mortierellales</taxon>
        <taxon>Mortierellaceae</taxon>
        <taxon>Podila</taxon>
    </lineage>
</organism>
<evidence type="ECO:0000256" key="8">
    <source>
        <dbReference type="ARBA" id="ARBA00036066"/>
    </source>
</evidence>
<dbReference type="InterPro" id="IPR037274">
    <property type="entry name" value="Znf_CHY_sf"/>
</dbReference>
<keyword evidence="16" id="KW-1185">Reference proteome</keyword>
<name>A0A9P5SGK3_9FUNG</name>
<evidence type="ECO:0000259" key="14">
    <source>
        <dbReference type="PROSITE" id="PS51266"/>
    </source>
</evidence>
<dbReference type="AlphaFoldDB" id="A0A9P5SGK3"/>
<feature type="compositionally biased region" description="Basic and acidic residues" evidence="13">
    <location>
        <begin position="1153"/>
        <end position="1165"/>
    </location>
</feature>
<evidence type="ECO:0000256" key="5">
    <source>
        <dbReference type="ARBA" id="ARBA00022827"/>
    </source>
</evidence>
<evidence type="ECO:0000313" key="16">
    <source>
        <dbReference type="Proteomes" id="UP000696485"/>
    </source>
</evidence>
<dbReference type="SUPFAM" id="SSF161219">
    <property type="entry name" value="CHY zinc finger-like"/>
    <property type="match status" value="1"/>
</dbReference>
<accession>A0A9P5SGK3</accession>
<evidence type="ECO:0000256" key="9">
    <source>
        <dbReference type="ARBA" id="ARBA00037941"/>
    </source>
</evidence>
<dbReference type="Proteomes" id="UP000696485">
    <property type="component" value="Unassembled WGS sequence"/>
</dbReference>
<evidence type="ECO:0000313" key="15">
    <source>
        <dbReference type="EMBL" id="KAF9329087.1"/>
    </source>
</evidence>
<proteinExistence type="inferred from homology"/>
<feature type="compositionally biased region" description="Polar residues" evidence="13">
    <location>
        <begin position="801"/>
        <end position="813"/>
    </location>
</feature>
<evidence type="ECO:0000256" key="2">
    <source>
        <dbReference type="ARBA" id="ARBA00022630"/>
    </source>
</evidence>
<dbReference type="SUPFAM" id="SSF51905">
    <property type="entry name" value="FAD/NAD(P)-binding domain"/>
    <property type="match status" value="1"/>
</dbReference>
<feature type="compositionally biased region" description="Acidic residues" evidence="13">
    <location>
        <begin position="815"/>
        <end position="824"/>
    </location>
</feature>
<dbReference type="Gene3D" id="3.50.50.60">
    <property type="entry name" value="FAD/NAD(P)-binding domain"/>
    <property type="match status" value="1"/>
</dbReference>
<comment type="cofactor">
    <cofactor evidence="1">
        <name>FAD</name>
        <dbReference type="ChEBI" id="CHEBI:57692"/>
    </cofactor>
</comment>
<dbReference type="GO" id="GO:0047545">
    <property type="term" value="F:(S)-2-hydroxyglutarate dehydrogenase activity"/>
    <property type="evidence" value="ECO:0007669"/>
    <property type="project" value="UniProtKB-EC"/>
</dbReference>
<evidence type="ECO:0000256" key="6">
    <source>
        <dbReference type="ARBA" id="ARBA00022833"/>
    </source>
</evidence>
<dbReference type="Pfam" id="PF05495">
    <property type="entry name" value="zf-CHY"/>
    <property type="match status" value="1"/>
</dbReference>
<protein>
    <recommendedName>
        <fullName evidence="11">L-2-hydroxyglutarate dehydrogenase, mitochondrial</fullName>
        <ecNumber evidence="10">1.1.99.2</ecNumber>
    </recommendedName>
</protein>
<dbReference type="EMBL" id="JAAAUY010000507">
    <property type="protein sequence ID" value="KAF9329087.1"/>
    <property type="molecule type" value="Genomic_DNA"/>
</dbReference>
<comment type="similarity">
    <text evidence="9">Belongs to the L2HGDH family.</text>
</comment>
<feature type="compositionally biased region" description="Low complexity" evidence="13">
    <location>
        <begin position="976"/>
        <end position="993"/>
    </location>
</feature>
<dbReference type="PANTHER" id="PTHR43104:SF4">
    <property type="entry name" value="L-2-HYDROXYGLUTARATE DEHYDROGENASE, MITOCHONDRIAL"/>
    <property type="match status" value="1"/>
</dbReference>
<comment type="catalytic activity">
    <reaction evidence="8">
        <text>(S)-2-hydroxyglutarate + A = 2-oxoglutarate + AH2</text>
        <dbReference type="Rhea" id="RHEA:21252"/>
        <dbReference type="ChEBI" id="CHEBI:13193"/>
        <dbReference type="ChEBI" id="CHEBI:16782"/>
        <dbReference type="ChEBI" id="CHEBI:16810"/>
        <dbReference type="ChEBI" id="CHEBI:17499"/>
        <dbReference type="EC" id="1.1.99.2"/>
    </reaction>
</comment>